<reference evidence="5" key="2">
    <citation type="submission" date="2015-04" db="EMBL/GenBank/DDBJ databases">
        <title>Complete genome sequence of Salinicoccus halodurans strain H3B36, isolated from the Qaidam basin of China.</title>
        <authorList>
            <person name="Ma Y."/>
            <person name="Jiang K."/>
            <person name="Xue Y."/>
        </authorList>
    </citation>
    <scope>NUCLEOTIDE SEQUENCE [LARGE SCALE GENOMIC DNA]</scope>
    <source>
        <strain evidence="5">H3B36</strain>
    </source>
</reference>
<name>A0A0F7HKB1_9STAP</name>
<comment type="similarity">
    <text evidence="1 2">Belongs to the CutC family.</text>
</comment>
<proteinExistence type="inferred from homology"/>
<dbReference type="OrthoDB" id="9815677at2"/>
<reference evidence="4 6" key="3">
    <citation type="submission" date="2016-10" db="EMBL/GenBank/DDBJ databases">
        <authorList>
            <person name="Varghese N."/>
            <person name="Submissions S."/>
        </authorList>
    </citation>
    <scope>NUCLEOTIDE SEQUENCE [LARGE SCALE GENOMIC DNA]</scope>
    <source>
        <strain evidence="4 6">CGMCC 1.6501</strain>
    </source>
</reference>
<reference evidence="3 5" key="1">
    <citation type="journal article" date="2015" name="Int. J. Syst. Evol. Microbiol.">
        <title>Complete genome sequence of Salinicoccus halodurans H3B36, isolated from the Qaidam Basin in China.</title>
        <authorList>
            <person name="Jiang K."/>
            <person name="Xue Y."/>
            <person name="Ma Y."/>
        </authorList>
    </citation>
    <scope>NUCLEOTIDE SEQUENCE [LARGE SCALE GENOMIC DNA]</scope>
    <source>
        <strain evidence="3 5">H3B36</strain>
    </source>
</reference>
<keyword evidence="5" id="KW-1185">Reference proteome</keyword>
<dbReference type="InterPro" id="IPR005627">
    <property type="entry name" value="CutC-like"/>
</dbReference>
<accession>A0A0F7HKB1</accession>
<dbReference type="GO" id="GO:0005507">
    <property type="term" value="F:copper ion binding"/>
    <property type="evidence" value="ECO:0007669"/>
    <property type="project" value="TreeGrafter"/>
</dbReference>
<dbReference type="InterPro" id="IPR036822">
    <property type="entry name" value="CutC-like_dom_sf"/>
</dbReference>
<dbReference type="EMBL" id="CP011366">
    <property type="protein sequence ID" value="AKG73587.1"/>
    <property type="molecule type" value="Genomic_DNA"/>
</dbReference>
<evidence type="ECO:0000256" key="2">
    <source>
        <dbReference type="HAMAP-Rule" id="MF_00795"/>
    </source>
</evidence>
<comment type="caution">
    <text evidence="2">Once thought to be involved in copper homeostasis, experiments in E.coli have shown this is not the case.</text>
</comment>
<dbReference type="SUPFAM" id="SSF110395">
    <property type="entry name" value="CutC-like"/>
    <property type="match status" value="1"/>
</dbReference>
<dbReference type="AlphaFoldDB" id="A0A0F7HKB1"/>
<protein>
    <recommendedName>
        <fullName evidence="2">PF03932 family protein CutC</fullName>
    </recommendedName>
</protein>
<evidence type="ECO:0000313" key="4">
    <source>
        <dbReference type="EMBL" id="SFK53013.1"/>
    </source>
</evidence>
<dbReference type="EMBL" id="FOTB01000001">
    <property type="protein sequence ID" value="SFK53013.1"/>
    <property type="molecule type" value="Genomic_DNA"/>
</dbReference>
<dbReference type="PANTHER" id="PTHR12598">
    <property type="entry name" value="COPPER HOMEOSTASIS PROTEIN CUTC"/>
    <property type="match status" value="1"/>
</dbReference>
<keyword evidence="2" id="KW-0963">Cytoplasm</keyword>
<dbReference type="Proteomes" id="UP000183090">
    <property type="component" value="Unassembled WGS sequence"/>
</dbReference>
<dbReference type="Gene3D" id="3.20.20.380">
    <property type="entry name" value="Copper homeostasis (CutC) domain"/>
    <property type="match status" value="1"/>
</dbReference>
<gene>
    <name evidence="2" type="primary">cutC</name>
    <name evidence="3" type="ORF">AAT16_04780</name>
    <name evidence="4" type="ORF">SAMN05216235_0193</name>
</gene>
<sequence length="228" mass="25183">MLLEIIAANLEDVKDINRMDVDRIELCGEMDKDGLTPERGLIRDAVSESKIPVNVMIRPHDDSFSYTEDEITQMITDIEYVRSMGANGIVIGVITRDRVVDTTSLERLIEAAENMEITFHKAFDEIEDQVDALKTLGRYPQIKTVLTSGGPGSSADNIEQLKKLINLGGKLDIAIMPGGGINLGNVPEIFEKTAPEAIHFGTGVREDGTFESRISPDKIEQLRQIIQG</sequence>
<dbReference type="HAMAP" id="MF_00795">
    <property type="entry name" value="CutC"/>
    <property type="match status" value="1"/>
</dbReference>
<evidence type="ECO:0000313" key="6">
    <source>
        <dbReference type="Proteomes" id="UP000183090"/>
    </source>
</evidence>
<evidence type="ECO:0000256" key="1">
    <source>
        <dbReference type="ARBA" id="ARBA00007768"/>
    </source>
</evidence>
<evidence type="ECO:0000313" key="3">
    <source>
        <dbReference type="EMBL" id="AKG73587.1"/>
    </source>
</evidence>
<dbReference type="GO" id="GO:0005737">
    <property type="term" value="C:cytoplasm"/>
    <property type="evidence" value="ECO:0007669"/>
    <property type="project" value="UniProtKB-SubCell"/>
</dbReference>
<dbReference type="PANTHER" id="PTHR12598:SF0">
    <property type="entry name" value="COPPER HOMEOSTASIS PROTEIN CUTC HOMOLOG"/>
    <property type="match status" value="1"/>
</dbReference>
<dbReference type="KEGG" id="shv:AAT16_04780"/>
<dbReference type="Pfam" id="PF03932">
    <property type="entry name" value="CutC"/>
    <property type="match status" value="1"/>
</dbReference>
<dbReference type="Proteomes" id="UP000034029">
    <property type="component" value="Chromosome"/>
</dbReference>
<comment type="subcellular location">
    <subcellularLocation>
        <location evidence="2">Cytoplasm</location>
    </subcellularLocation>
</comment>
<organism evidence="4 6">
    <name type="scientific">Salinicoccus halodurans</name>
    <dbReference type="NCBI Taxonomy" id="407035"/>
    <lineage>
        <taxon>Bacteria</taxon>
        <taxon>Bacillati</taxon>
        <taxon>Bacillota</taxon>
        <taxon>Bacilli</taxon>
        <taxon>Bacillales</taxon>
        <taxon>Staphylococcaceae</taxon>
        <taxon>Salinicoccus</taxon>
    </lineage>
</organism>
<dbReference type="RefSeq" id="WP_046789777.1">
    <property type="nucleotide sequence ID" value="NZ_CP011366.1"/>
</dbReference>
<evidence type="ECO:0000313" key="5">
    <source>
        <dbReference type="Proteomes" id="UP000034029"/>
    </source>
</evidence>